<gene>
    <name evidence="9" type="primary">buk</name>
    <name evidence="11" type="ORF">SAMN02745158_00288</name>
</gene>
<dbReference type="Pfam" id="PF00871">
    <property type="entry name" value="Acetate_kinase"/>
    <property type="match status" value="1"/>
</dbReference>
<comment type="subcellular location">
    <subcellularLocation>
        <location evidence="1 9">Cytoplasm</location>
    </subcellularLocation>
</comment>
<dbReference type="InterPro" id="IPR043129">
    <property type="entry name" value="ATPase_NBD"/>
</dbReference>
<dbReference type="PROSITE" id="PS01075">
    <property type="entry name" value="ACETATE_KINASE_1"/>
    <property type="match status" value="1"/>
</dbReference>
<organism evidence="11 12">
    <name type="scientific">Lactonifactor longoviformis DSM 17459</name>
    <dbReference type="NCBI Taxonomy" id="1122155"/>
    <lineage>
        <taxon>Bacteria</taxon>
        <taxon>Bacillati</taxon>
        <taxon>Bacillota</taxon>
        <taxon>Clostridia</taxon>
        <taxon>Eubacteriales</taxon>
        <taxon>Clostridiaceae</taxon>
        <taxon>Lactonifactor</taxon>
    </lineage>
</organism>
<dbReference type="PRINTS" id="PR00471">
    <property type="entry name" value="ACETATEKNASE"/>
</dbReference>
<keyword evidence="7 9" id="KW-0067">ATP-binding</keyword>
<dbReference type="CDD" id="cd24011">
    <property type="entry name" value="ASKHA_NBD_BK"/>
    <property type="match status" value="1"/>
</dbReference>
<evidence type="ECO:0000256" key="10">
    <source>
        <dbReference type="RuleBase" id="RU003835"/>
    </source>
</evidence>
<dbReference type="InterPro" id="IPR000890">
    <property type="entry name" value="Aliphatic_acid_kin_short-chain"/>
</dbReference>
<sequence length="362" mass="39897">MREEKIYRILTINPGSTSTKIGVFDNDTCILEHVVRHQRQELVSCPGPGVFSQKDIRKQLVLEALKENHIPLETLDAASGRAGRLPPMESGTYEINQDLMDSIPDPLPSPALLGMVIAKEIADEYHIPGFIVDPATVDELWEIARITGFPEITKVIHVHCLNQKAVARRAAAELGKGYEDCRFVVAHLGGGISIGAHRYGRIVDGVGGSSGEEPFSPERAGAVPGVLFLDFCFSGNYTRDEIMDRFVRSGGMFSYLGTSDLRETEAMIADGDKKAELIFEAMTYNVAKAIGQMYAVLDSDVDAVILTGGLTYSEHFRDKVVKRIRNMGKVIVYPGEFELAALAQGALRVLRNEEKPKVFRKK</sequence>
<comment type="similarity">
    <text evidence="2 9 10">Belongs to the acetokinase family.</text>
</comment>
<evidence type="ECO:0000313" key="11">
    <source>
        <dbReference type="EMBL" id="SHE36279.1"/>
    </source>
</evidence>
<dbReference type="STRING" id="1122155.SAMN02745158_00288"/>
<dbReference type="PANTHER" id="PTHR21060:SF3">
    <property type="entry name" value="BUTYRATE KINASE 2-RELATED"/>
    <property type="match status" value="1"/>
</dbReference>
<dbReference type="EC" id="2.7.2.7" evidence="9"/>
<dbReference type="NCBIfam" id="TIGR02707">
    <property type="entry name" value="butyr_kinase"/>
    <property type="match status" value="1"/>
</dbReference>
<dbReference type="PANTHER" id="PTHR21060">
    <property type="entry name" value="ACETATE KINASE"/>
    <property type="match status" value="1"/>
</dbReference>
<evidence type="ECO:0000256" key="4">
    <source>
        <dbReference type="ARBA" id="ARBA00022679"/>
    </source>
</evidence>
<dbReference type="RefSeq" id="WP_242946700.1">
    <property type="nucleotide sequence ID" value="NZ_FQVI01000001.1"/>
</dbReference>
<evidence type="ECO:0000256" key="8">
    <source>
        <dbReference type="ARBA" id="ARBA00048596"/>
    </source>
</evidence>
<dbReference type="GO" id="GO:0005737">
    <property type="term" value="C:cytoplasm"/>
    <property type="evidence" value="ECO:0007669"/>
    <property type="project" value="UniProtKB-SubCell"/>
</dbReference>
<evidence type="ECO:0000256" key="9">
    <source>
        <dbReference type="HAMAP-Rule" id="MF_00542"/>
    </source>
</evidence>
<reference evidence="11 12" key="1">
    <citation type="submission" date="2016-11" db="EMBL/GenBank/DDBJ databases">
        <authorList>
            <person name="Jaros S."/>
            <person name="Januszkiewicz K."/>
            <person name="Wedrychowicz H."/>
        </authorList>
    </citation>
    <scope>NUCLEOTIDE SEQUENCE [LARGE SCALE GENOMIC DNA]</scope>
    <source>
        <strain evidence="11 12">DSM 17459</strain>
    </source>
</reference>
<dbReference type="GO" id="GO:0005524">
    <property type="term" value="F:ATP binding"/>
    <property type="evidence" value="ECO:0007669"/>
    <property type="project" value="UniProtKB-KW"/>
</dbReference>
<dbReference type="InterPro" id="IPR011245">
    <property type="entry name" value="Butyrate_kin"/>
</dbReference>
<dbReference type="InterPro" id="IPR023865">
    <property type="entry name" value="Aliphatic_acid_kinase_CS"/>
</dbReference>
<dbReference type="PIRSF" id="PIRSF036458">
    <property type="entry name" value="Butyrate_kin"/>
    <property type="match status" value="1"/>
</dbReference>
<keyword evidence="12" id="KW-1185">Reference proteome</keyword>
<evidence type="ECO:0000256" key="7">
    <source>
        <dbReference type="ARBA" id="ARBA00022840"/>
    </source>
</evidence>
<evidence type="ECO:0000313" key="12">
    <source>
        <dbReference type="Proteomes" id="UP000184245"/>
    </source>
</evidence>
<name>A0A1M4SVS0_9CLOT</name>
<dbReference type="Proteomes" id="UP000184245">
    <property type="component" value="Unassembled WGS sequence"/>
</dbReference>
<protein>
    <recommendedName>
        <fullName evidence="9">Probable butyrate kinase</fullName>
        <shortName evidence="9">BK</shortName>
        <ecNumber evidence="9">2.7.2.7</ecNumber>
    </recommendedName>
    <alternativeName>
        <fullName evidence="9">Branched-chain carboxylic acid kinase</fullName>
    </alternativeName>
</protein>
<dbReference type="PROSITE" id="PS01076">
    <property type="entry name" value="ACETATE_KINASE_2"/>
    <property type="match status" value="1"/>
</dbReference>
<dbReference type="EMBL" id="FQVI01000001">
    <property type="protein sequence ID" value="SHE36279.1"/>
    <property type="molecule type" value="Genomic_DNA"/>
</dbReference>
<dbReference type="Gene3D" id="3.30.420.40">
    <property type="match status" value="2"/>
</dbReference>
<accession>A0A1M4SVS0</accession>
<proteinExistence type="inferred from homology"/>
<evidence type="ECO:0000256" key="1">
    <source>
        <dbReference type="ARBA" id="ARBA00004496"/>
    </source>
</evidence>
<evidence type="ECO:0000256" key="2">
    <source>
        <dbReference type="ARBA" id="ARBA00008748"/>
    </source>
</evidence>
<keyword evidence="4 9" id="KW-0808">Transferase</keyword>
<dbReference type="AlphaFoldDB" id="A0A1M4SVS0"/>
<evidence type="ECO:0000256" key="5">
    <source>
        <dbReference type="ARBA" id="ARBA00022741"/>
    </source>
</evidence>
<keyword evidence="3 9" id="KW-0963">Cytoplasm</keyword>
<keyword evidence="6 9" id="KW-0418">Kinase</keyword>
<dbReference type="HAMAP" id="MF_00542">
    <property type="entry name" value="Butyrate_kinase"/>
    <property type="match status" value="1"/>
</dbReference>
<keyword evidence="5 9" id="KW-0547">Nucleotide-binding</keyword>
<dbReference type="GO" id="GO:0008776">
    <property type="term" value="F:acetate kinase activity"/>
    <property type="evidence" value="ECO:0007669"/>
    <property type="project" value="TreeGrafter"/>
</dbReference>
<dbReference type="SUPFAM" id="SSF53067">
    <property type="entry name" value="Actin-like ATPase domain"/>
    <property type="match status" value="2"/>
</dbReference>
<dbReference type="GO" id="GO:0047761">
    <property type="term" value="F:butyrate kinase activity"/>
    <property type="evidence" value="ECO:0007669"/>
    <property type="project" value="UniProtKB-UniRule"/>
</dbReference>
<comment type="catalytic activity">
    <reaction evidence="8 9">
        <text>butanoate + ATP = butanoyl phosphate + ADP</text>
        <dbReference type="Rhea" id="RHEA:13585"/>
        <dbReference type="ChEBI" id="CHEBI:17968"/>
        <dbReference type="ChEBI" id="CHEBI:30616"/>
        <dbReference type="ChEBI" id="CHEBI:58079"/>
        <dbReference type="ChEBI" id="CHEBI:456216"/>
        <dbReference type="EC" id="2.7.2.7"/>
    </reaction>
</comment>
<evidence type="ECO:0000256" key="6">
    <source>
        <dbReference type="ARBA" id="ARBA00022777"/>
    </source>
</evidence>
<evidence type="ECO:0000256" key="3">
    <source>
        <dbReference type="ARBA" id="ARBA00022490"/>
    </source>
</evidence>
<dbReference type="NCBIfam" id="NF002834">
    <property type="entry name" value="PRK03011.1-5"/>
    <property type="match status" value="1"/>
</dbReference>
<dbReference type="GO" id="GO:0006083">
    <property type="term" value="P:acetate metabolic process"/>
    <property type="evidence" value="ECO:0007669"/>
    <property type="project" value="TreeGrafter"/>
</dbReference>